<dbReference type="Gene3D" id="3.40.190.10">
    <property type="entry name" value="Periplasmic binding protein-like II"/>
    <property type="match status" value="1"/>
</dbReference>
<dbReference type="InterPro" id="IPR005064">
    <property type="entry name" value="BUG"/>
</dbReference>
<evidence type="ECO:0000313" key="2">
    <source>
        <dbReference type="EMBL" id="GAA4333336.1"/>
    </source>
</evidence>
<comment type="caution">
    <text evidence="2">The sequence shown here is derived from an EMBL/GenBank/DDBJ whole genome shotgun (WGS) entry which is preliminary data.</text>
</comment>
<dbReference type="Pfam" id="PF03401">
    <property type="entry name" value="TctC"/>
    <property type="match status" value="1"/>
</dbReference>
<accession>A0ABP8H247</accession>
<dbReference type="Gene3D" id="3.40.190.150">
    <property type="entry name" value="Bordetella uptake gene, domain 1"/>
    <property type="match status" value="1"/>
</dbReference>
<gene>
    <name evidence="2" type="ORF">GCM10023144_24500</name>
</gene>
<dbReference type="SUPFAM" id="SSF53850">
    <property type="entry name" value="Periplasmic binding protein-like II"/>
    <property type="match status" value="1"/>
</dbReference>
<dbReference type="InterPro" id="IPR042100">
    <property type="entry name" value="Bug_dom1"/>
</dbReference>
<dbReference type="Proteomes" id="UP001501671">
    <property type="component" value="Unassembled WGS sequence"/>
</dbReference>
<dbReference type="PANTHER" id="PTHR42928">
    <property type="entry name" value="TRICARBOXYLATE-BINDING PROTEIN"/>
    <property type="match status" value="1"/>
</dbReference>
<evidence type="ECO:0000313" key="3">
    <source>
        <dbReference type="Proteomes" id="UP001501671"/>
    </source>
</evidence>
<sequence length="310" mass="32047">MAAWIWAPPAAAQAWPAKPVRIIAPFPPGGFTDVVTRQVAARLSAELGQTFVVENKPGAGTNVGTETVVQAEPDGYTLLMGTSSLAINRTLYAKLPFDAERDLKPLGTFASTGYTLIANNSLPADSVAALISLAKAKPGALFFGSSGNGAVNHLAGVLFTSMAGAPIQHIPYKGSQAAIADLIGGRIQLFWASNLEAMPVLKAGRVKALGVTTADPVPVLPGVPPIGATVKGYEAVYWMGLFAPAATPAAVADKLSAALRKIATSADMQKALQDQGAQTMFRDPAQTAALLKSDTGVWGKVVRESGAKVD</sequence>
<keyword evidence="3" id="KW-1185">Reference proteome</keyword>
<protein>
    <submittedName>
        <fullName evidence="2">Tripartite tricarboxylate transporter substrate binding protein</fullName>
    </submittedName>
</protein>
<comment type="similarity">
    <text evidence="1">Belongs to the UPF0065 (bug) family.</text>
</comment>
<proteinExistence type="inferred from homology"/>
<dbReference type="PANTHER" id="PTHR42928:SF5">
    <property type="entry name" value="BLR1237 PROTEIN"/>
    <property type="match status" value="1"/>
</dbReference>
<dbReference type="PIRSF" id="PIRSF017082">
    <property type="entry name" value="YflP"/>
    <property type="match status" value="1"/>
</dbReference>
<organism evidence="2 3">
    <name type="scientific">Pigmentiphaga soli</name>
    <dbReference type="NCBI Taxonomy" id="1007095"/>
    <lineage>
        <taxon>Bacteria</taxon>
        <taxon>Pseudomonadati</taxon>
        <taxon>Pseudomonadota</taxon>
        <taxon>Betaproteobacteria</taxon>
        <taxon>Burkholderiales</taxon>
        <taxon>Alcaligenaceae</taxon>
        <taxon>Pigmentiphaga</taxon>
    </lineage>
</organism>
<reference evidence="3" key="1">
    <citation type="journal article" date="2019" name="Int. J. Syst. Evol. Microbiol.">
        <title>The Global Catalogue of Microorganisms (GCM) 10K type strain sequencing project: providing services to taxonomists for standard genome sequencing and annotation.</title>
        <authorList>
            <consortium name="The Broad Institute Genomics Platform"/>
            <consortium name="The Broad Institute Genome Sequencing Center for Infectious Disease"/>
            <person name="Wu L."/>
            <person name="Ma J."/>
        </authorList>
    </citation>
    <scope>NUCLEOTIDE SEQUENCE [LARGE SCALE GENOMIC DNA]</scope>
    <source>
        <strain evidence="3">JCM 17666</strain>
    </source>
</reference>
<dbReference type="RefSeq" id="WP_345249761.1">
    <property type="nucleotide sequence ID" value="NZ_BAABFO010000010.1"/>
</dbReference>
<dbReference type="EMBL" id="BAABFO010000010">
    <property type="protein sequence ID" value="GAA4333336.1"/>
    <property type="molecule type" value="Genomic_DNA"/>
</dbReference>
<evidence type="ECO:0000256" key="1">
    <source>
        <dbReference type="ARBA" id="ARBA00006987"/>
    </source>
</evidence>
<name>A0ABP8H247_9BURK</name>